<dbReference type="AlphaFoldDB" id="A0A699IK76"/>
<feature type="region of interest" description="Disordered" evidence="1">
    <location>
        <begin position="147"/>
        <end position="237"/>
    </location>
</feature>
<evidence type="ECO:0008006" key="3">
    <source>
        <dbReference type="Google" id="ProtNLM"/>
    </source>
</evidence>
<accession>A0A699IK76</accession>
<name>A0A699IK76_TANCI</name>
<evidence type="ECO:0000313" key="2">
    <source>
        <dbReference type="EMBL" id="GEZ45272.1"/>
    </source>
</evidence>
<reference evidence="2" key="1">
    <citation type="journal article" date="2019" name="Sci. Rep.">
        <title>Draft genome of Tanacetum cinerariifolium, the natural source of mosquito coil.</title>
        <authorList>
            <person name="Yamashiro T."/>
            <person name="Shiraishi A."/>
            <person name="Satake H."/>
            <person name="Nakayama K."/>
        </authorList>
    </citation>
    <scope>NUCLEOTIDE SEQUENCE</scope>
</reference>
<proteinExistence type="predicted"/>
<feature type="compositionally biased region" description="Basic residues" evidence="1">
    <location>
        <begin position="222"/>
        <end position="237"/>
    </location>
</feature>
<organism evidence="2">
    <name type="scientific">Tanacetum cinerariifolium</name>
    <name type="common">Dalmatian daisy</name>
    <name type="synonym">Chrysanthemum cinerariifolium</name>
    <dbReference type="NCBI Taxonomy" id="118510"/>
    <lineage>
        <taxon>Eukaryota</taxon>
        <taxon>Viridiplantae</taxon>
        <taxon>Streptophyta</taxon>
        <taxon>Embryophyta</taxon>
        <taxon>Tracheophyta</taxon>
        <taxon>Spermatophyta</taxon>
        <taxon>Magnoliopsida</taxon>
        <taxon>eudicotyledons</taxon>
        <taxon>Gunneridae</taxon>
        <taxon>Pentapetalae</taxon>
        <taxon>asterids</taxon>
        <taxon>campanulids</taxon>
        <taxon>Asterales</taxon>
        <taxon>Asteraceae</taxon>
        <taxon>Asteroideae</taxon>
        <taxon>Anthemideae</taxon>
        <taxon>Anthemidinae</taxon>
        <taxon>Tanacetum</taxon>
    </lineage>
</organism>
<comment type="caution">
    <text evidence="2">The sequence shown here is derived from an EMBL/GenBank/DDBJ whole genome shotgun (WGS) entry which is preliminary data.</text>
</comment>
<protein>
    <recommendedName>
        <fullName evidence="3">Histone deacetylase 14</fullName>
    </recommendedName>
</protein>
<sequence>MADMNILANDVPADQAPAIALPTRTDDHILPLYKWVHVEKSNYVLYVLRSQRNPIFKVVVAILKNTNFFRAFTASSMIFAINLAVLGHHAFVGKDGREVFGMPIPDALLTDAIIRAPYNGGYLAHVVEYQGYLDGEHGMADEEVIPESPKASKVTKPKAAMQTKPSVPKATKDSKPAGDKTPKPTSSQPPKPKLASTKPSKAVLEKKQKLVKVTPDEPSPAKRSKGGLVGKRRKRKSPLKLVDEFVAEGVPITEPRIVDEEADF</sequence>
<feature type="compositionally biased region" description="Basic and acidic residues" evidence="1">
    <location>
        <begin position="170"/>
        <end position="182"/>
    </location>
</feature>
<gene>
    <name evidence="2" type="ORF">Tci_517245</name>
</gene>
<dbReference type="EMBL" id="BKCJ010280654">
    <property type="protein sequence ID" value="GEZ45272.1"/>
    <property type="molecule type" value="Genomic_DNA"/>
</dbReference>
<evidence type="ECO:0000256" key="1">
    <source>
        <dbReference type="SAM" id="MobiDB-lite"/>
    </source>
</evidence>